<reference evidence="2 3" key="1">
    <citation type="submission" date="2020-02" db="EMBL/GenBank/DDBJ databases">
        <title>The draft genome of Grimontia sedimenta sp. nov., isolated from benthic sediments near coral reefs south of Kuwait.</title>
        <authorList>
            <person name="Mahmoud H.M."/>
            <person name="Jose L."/>
            <person name="Eapen S."/>
        </authorList>
    </citation>
    <scope>NUCLEOTIDE SEQUENCE [LARGE SCALE GENOMIC DNA]</scope>
    <source>
        <strain evidence="2 3">S25</strain>
    </source>
</reference>
<feature type="domain" description="Transposon Tn7 transposition protein TnsD C-terminal" evidence="1">
    <location>
        <begin position="129"/>
        <end position="329"/>
    </location>
</feature>
<dbReference type="InterPro" id="IPR032750">
    <property type="entry name" value="TnsD_C"/>
</dbReference>
<dbReference type="EMBL" id="JAALDL010000014">
    <property type="protein sequence ID" value="NGN99326.1"/>
    <property type="molecule type" value="Genomic_DNA"/>
</dbReference>
<accession>A0A6M1RGE4</accession>
<proteinExistence type="predicted"/>
<name>A0A6M1RGE4_9GAMM</name>
<sequence>MNFAKFAKRRFNDIKKYPSESTGDYLECLEKSGFVTSARSIRTKELVSQLTDICVDILPIDSPYMPPLSRENQYWSSVLHGKYSQPPFKHLVLEFLLNRDKGTHASPPTIMPATQTDNIETHCLALLEQGLSLSEVGRQILKSRCYVKGVAMKFGINHHLKPKKITQAIQEKIKALAYKGFHRKAIAEALGFSTGSVEMIISATEGLVDWRKQCRFESKKRRYKCQILRFTQSHPNAIRQDIKKHCEAAFFWLYQHRREWLNANLPAANKTVHIDRVDWAVRDADLSLRVSALLLKYEIASRTELDRILGSHGWLIAKKDRLPKTMNILKQFKLI</sequence>
<evidence type="ECO:0000313" key="3">
    <source>
        <dbReference type="Proteomes" id="UP000473008"/>
    </source>
</evidence>
<evidence type="ECO:0000259" key="1">
    <source>
        <dbReference type="Pfam" id="PF15978"/>
    </source>
</evidence>
<dbReference type="Proteomes" id="UP000473008">
    <property type="component" value="Unassembled WGS sequence"/>
</dbReference>
<keyword evidence="3" id="KW-1185">Reference proteome</keyword>
<comment type="caution">
    <text evidence="2">The sequence shown here is derived from an EMBL/GenBank/DDBJ whole genome shotgun (WGS) entry which is preliminary data.</text>
</comment>
<dbReference type="Pfam" id="PF15978">
    <property type="entry name" value="TnsD"/>
    <property type="match status" value="1"/>
</dbReference>
<organism evidence="2 3">
    <name type="scientific">Grimontia sedimenti</name>
    <dbReference type="NCBI Taxonomy" id="2711294"/>
    <lineage>
        <taxon>Bacteria</taxon>
        <taxon>Pseudomonadati</taxon>
        <taxon>Pseudomonadota</taxon>
        <taxon>Gammaproteobacteria</taxon>
        <taxon>Vibrionales</taxon>
        <taxon>Vibrionaceae</taxon>
        <taxon>Grimontia</taxon>
    </lineage>
</organism>
<protein>
    <recommendedName>
        <fullName evidence="1">Transposon Tn7 transposition protein TnsD C-terminal domain-containing protein</fullName>
    </recommendedName>
</protein>
<dbReference type="RefSeq" id="WP_165016512.1">
    <property type="nucleotide sequence ID" value="NZ_JAALDL010000014.1"/>
</dbReference>
<gene>
    <name evidence="2" type="ORF">G5S52_17230</name>
</gene>
<dbReference type="AlphaFoldDB" id="A0A6M1RGE4"/>
<evidence type="ECO:0000313" key="2">
    <source>
        <dbReference type="EMBL" id="NGN99326.1"/>
    </source>
</evidence>